<keyword evidence="3" id="KW-1185">Reference proteome</keyword>
<name>A0AAQ4F3D6_AMBAM</name>
<dbReference type="AlphaFoldDB" id="A0AAQ4F3D6"/>
<sequence>MCMTTSCSLLACMEILNPRSGFMKSRLQGFQESKSSLGQNSPCQPAAPVDVNSDYSYPRIKAWTRLAVLHQKENSGRLQAATKHGTAWWQLVHTLSNGYYAGYVHKLLNLVVSEVAKPMLSDSESSAPSTPPPLSSSSPHVEKTELIMRKKTRFNIPQSTAQTILPKNIEVQLSADAQDLL</sequence>
<protein>
    <submittedName>
        <fullName evidence="2">Uncharacterized protein</fullName>
    </submittedName>
</protein>
<proteinExistence type="predicted"/>
<reference evidence="2 3" key="1">
    <citation type="journal article" date="2023" name="Arcadia Sci">
        <title>De novo assembly of a long-read Amblyomma americanum tick genome.</title>
        <authorList>
            <person name="Chou S."/>
            <person name="Poskanzer K.E."/>
            <person name="Rollins M."/>
            <person name="Thuy-Boun P.S."/>
        </authorList>
    </citation>
    <scope>NUCLEOTIDE SEQUENCE [LARGE SCALE GENOMIC DNA]</scope>
    <source>
        <strain evidence="2">F_SG_1</strain>
        <tissue evidence="2">Salivary glands</tissue>
    </source>
</reference>
<evidence type="ECO:0000313" key="2">
    <source>
        <dbReference type="EMBL" id="KAK8781255.1"/>
    </source>
</evidence>
<accession>A0AAQ4F3D6</accession>
<comment type="caution">
    <text evidence="2">The sequence shown here is derived from an EMBL/GenBank/DDBJ whole genome shotgun (WGS) entry which is preliminary data.</text>
</comment>
<dbReference type="Proteomes" id="UP001321473">
    <property type="component" value="Unassembled WGS sequence"/>
</dbReference>
<dbReference type="EMBL" id="JARKHS020007842">
    <property type="protein sequence ID" value="KAK8781255.1"/>
    <property type="molecule type" value="Genomic_DNA"/>
</dbReference>
<evidence type="ECO:0000256" key="1">
    <source>
        <dbReference type="SAM" id="MobiDB-lite"/>
    </source>
</evidence>
<gene>
    <name evidence="2" type="ORF">V5799_017404</name>
</gene>
<evidence type="ECO:0000313" key="3">
    <source>
        <dbReference type="Proteomes" id="UP001321473"/>
    </source>
</evidence>
<feature type="region of interest" description="Disordered" evidence="1">
    <location>
        <begin position="121"/>
        <end position="141"/>
    </location>
</feature>
<organism evidence="2 3">
    <name type="scientific">Amblyomma americanum</name>
    <name type="common">Lone star tick</name>
    <dbReference type="NCBI Taxonomy" id="6943"/>
    <lineage>
        <taxon>Eukaryota</taxon>
        <taxon>Metazoa</taxon>
        <taxon>Ecdysozoa</taxon>
        <taxon>Arthropoda</taxon>
        <taxon>Chelicerata</taxon>
        <taxon>Arachnida</taxon>
        <taxon>Acari</taxon>
        <taxon>Parasitiformes</taxon>
        <taxon>Ixodida</taxon>
        <taxon>Ixodoidea</taxon>
        <taxon>Ixodidae</taxon>
        <taxon>Amblyomminae</taxon>
        <taxon>Amblyomma</taxon>
    </lineage>
</organism>